<evidence type="ECO:0000313" key="7">
    <source>
        <dbReference type="Proteomes" id="UP001152622"/>
    </source>
</evidence>
<dbReference type="GO" id="GO:0005634">
    <property type="term" value="C:nucleus"/>
    <property type="evidence" value="ECO:0007669"/>
    <property type="project" value="TreeGrafter"/>
</dbReference>
<sequence length="563" mass="62872">MESREDQRKKLPPGRGEHVAVEAEQPLTAPAEEAELEAEAVQPPTSQSPPTTPLATPPPVPSVERLLAAQLAEELSVYPVLGLDCEWVKPPCVSVKGKVGTVSLLQMASYTGLCALVRLPLLRCAGRALPDTLMDLLRDPRVLKVGVGCYEDREAAHPQRRAVLNNGLSLKSLAADLLNIPLDKSLELRCSDWEADRLTSEQVTYAARDAQVSIALFFHLLGLSSAPSPAPDSSPDCKAAFFQLSSQCQGLVDVPFHGRGLGEGEGRSLDGERRRRNRKTASESSGSGDQQVPDPRKNRRKPLGVGYSARKSPLYDNCFLYAPDGQPLCTCDKKKAKWYLDKGIGELLSEDPFIVRLKFEPSGRPDSQQDYYLTAKENLCVVCGKMDSYIRKNIVPHEYRRHFPAEMKDHNSHDILLLCTACHAASNEGVRLLEDSDRRRVRSAARALITAGDGLPDSRREELRGVVRTFFSEEEREITVEMLEKAAGLETRIFNESYVPHGLKVVQAYAQRGLRGLMELERRWRQHFLCTMHPRHLHPLWSVNHNHAKFLRKYGEDLPVKIN</sequence>
<feature type="region of interest" description="Disordered" evidence="4">
    <location>
        <begin position="262"/>
        <end position="308"/>
    </location>
</feature>
<dbReference type="InterPro" id="IPR051132">
    <property type="entry name" value="3-5_Exonuclease_domain"/>
</dbReference>
<organism evidence="6 7">
    <name type="scientific">Synaphobranchus kaupii</name>
    <name type="common">Kaup's arrowtooth eel</name>
    <dbReference type="NCBI Taxonomy" id="118154"/>
    <lineage>
        <taxon>Eukaryota</taxon>
        <taxon>Metazoa</taxon>
        <taxon>Chordata</taxon>
        <taxon>Craniata</taxon>
        <taxon>Vertebrata</taxon>
        <taxon>Euteleostomi</taxon>
        <taxon>Actinopterygii</taxon>
        <taxon>Neopterygii</taxon>
        <taxon>Teleostei</taxon>
        <taxon>Anguilliformes</taxon>
        <taxon>Synaphobranchidae</taxon>
        <taxon>Synaphobranchus</taxon>
    </lineage>
</organism>
<gene>
    <name evidence="6" type="ORF">SKAU_G00332160</name>
</gene>
<keyword evidence="7" id="KW-1185">Reference proteome</keyword>
<dbReference type="Gene3D" id="3.30.420.10">
    <property type="entry name" value="Ribonuclease H-like superfamily/Ribonuclease H"/>
    <property type="match status" value="1"/>
</dbReference>
<evidence type="ECO:0000259" key="5">
    <source>
        <dbReference type="Pfam" id="PF01612"/>
    </source>
</evidence>
<feature type="compositionally biased region" description="Low complexity" evidence="4">
    <location>
        <begin position="22"/>
        <end position="31"/>
    </location>
</feature>
<feature type="compositionally biased region" description="Basic and acidic residues" evidence="4">
    <location>
        <begin position="262"/>
        <end position="273"/>
    </location>
</feature>
<dbReference type="GO" id="GO:0005737">
    <property type="term" value="C:cytoplasm"/>
    <property type="evidence" value="ECO:0007669"/>
    <property type="project" value="TreeGrafter"/>
</dbReference>
<reference evidence="6" key="1">
    <citation type="journal article" date="2023" name="Science">
        <title>Genome structures resolve the early diversification of teleost fishes.</title>
        <authorList>
            <person name="Parey E."/>
            <person name="Louis A."/>
            <person name="Montfort J."/>
            <person name="Bouchez O."/>
            <person name="Roques C."/>
            <person name="Iampietro C."/>
            <person name="Lluch J."/>
            <person name="Castinel A."/>
            <person name="Donnadieu C."/>
            <person name="Desvignes T."/>
            <person name="Floi Bucao C."/>
            <person name="Jouanno E."/>
            <person name="Wen M."/>
            <person name="Mejri S."/>
            <person name="Dirks R."/>
            <person name="Jansen H."/>
            <person name="Henkel C."/>
            <person name="Chen W.J."/>
            <person name="Zahm M."/>
            <person name="Cabau C."/>
            <person name="Klopp C."/>
            <person name="Thompson A.W."/>
            <person name="Robinson-Rechavi M."/>
            <person name="Braasch I."/>
            <person name="Lecointre G."/>
            <person name="Bobe J."/>
            <person name="Postlethwait J.H."/>
            <person name="Berthelot C."/>
            <person name="Roest Crollius H."/>
            <person name="Guiguen Y."/>
        </authorList>
    </citation>
    <scope>NUCLEOTIDE SEQUENCE</scope>
    <source>
        <strain evidence="6">WJC10195</strain>
    </source>
</reference>
<protein>
    <recommendedName>
        <fullName evidence="5">3'-5' exonuclease domain-containing protein</fullName>
    </recommendedName>
</protein>
<keyword evidence="2" id="KW-0378">Hydrolase</keyword>
<evidence type="ECO:0000313" key="6">
    <source>
        <dbReference type="EMBL" id="KAJ8340925.1"/>
    </source>
</evidence>
<keyword evidence="3" id="KW-0269">Exonuclease</keyword>
<dbReference type="Proteomes" id="UP001152622">
    <property type="component" value="Chromosome 15"/>
</dbReference>
<dbReference type="GO" id="GO:0008408">
    <property type="term" value="F:3'-5' exonuclease activity"/>
    <property type="evidence" value="ECO:0007669"/>
    <property type="project" value="InterPro"/>
</dbReference>
<evidence type="ECO:0000256" key="1">
    <source>
        <dbReference type="ARBA" id="ARBA00022722"/>
    </source>
</evidence>
<evidence type="ECO:0000256" key="2">
    <source>
        <dbReference type="ARBA" id="ARBA00022801"/>
    </source>
</evidence>
<dbReference type="EMBL" id="JAINUF010000015">
    <property type="protein sequence ID" value="KAJ8340925.1"/>
    <property type="molecule type" value="Genomic_DNA"/>
</dbReference>
<dbReference type="PANTHER" id="PTHR13620">
    <property type="entry name" value="3-5 EXONUCLEASE"/>
    <property type="match status" value="1"/>
</dbReference>
<feature type="region of interest" description="Disordered" evidence="4">
    <location>
        <begin position="1"/>
        <end position="60"/>
    </location>
</feature>
<name>A0A9Q1ELC8_SYNKA</name>
<evidence type="ECO:0000256" key="4">
    <source>
        <dbReference type="SAM" id="MobiDB-lite"/>
    </source>
</evidence>
<dbReference type="InterPro" id="IPR036397">
    <property type="entry name" value="RNaseH_sf"/>
</dbReference>
<dbReference type="GO" id="GO:0003676">
    <property type="term" value="F:nucleic acid binding"/>
    <property type="evidence" value="ECO:0007669"/>
    <property type="project" value="InterPro"/>
</dbReference>
<dbReference type="SUPFAM" id="SSF53098">
    <property type="entry name" value="Ribonuclease H-like"/>
    <property type="match status" value="1"/>
</dbReference>
<dbReference type="OrthoDB" id="1920326at2759"/>
<evidence type="ECO:0000256" key="3">
    <source>
        <dbReference type="ARBA" id="ARBA00022839"/>
    </source>
</evidence>
<dbReference type="CDD" id="cd06141">
    <property type="entry name" value="WRN_exo"/>
    <property type="match status" value="1"/>
</dbReference>
<comment type="caution">
    <text evidence="6">The sequence shown here is derived from an EMBL/GenBank/DDBJ whole genome shotgun (WGS) entry which is preliminary data.</text>
</comment>
<dbReference type="Pfam" id="PF01612">
    <property type="entry name" value="DNA_pol_A_exo1"/>
    <property type="match status" value="1"/>
</dbReference>
<proteinExistence type="predicted"/>
<dbReference type="PANTHER" id="PTHR13620:SF104">
    <property type="entry name" value="EXONUCLEASE 3'-5' DOMAIN-CONTAINING PROTEIN 2"/>
    <property type="match status" value="1"/>
</dbReference>
<dbReference type="GO" id="GO:0006139">
    <property type="term" value="P:nucleobase-containing compound metabolic process"/>
    <property type="evidence" value="ECO:0007669"/>
    <property type="project" value="InterPro"/>
</dbReference>
<keyword evidence="1" id="KW-0540">Nuclease</keyword>
<dbReference type="AlphaFoldDB" id="A0A9Q1ELC8"/>
<feature type="domain" description="3'-5' exonuclease" evidence="5">
    <location>
        <begin position="68"/>
        <end position="220"/>
    </location>
</feature>
<dbReference type="InterPro" id="IPR002562">
    <property type="entry name" value="3'-5'_exonuclease_dom"/>
</dbReference>
<accession>A0A9Q1ELC8</accession>
<feature type="compositionally biased region" description="Basic and acidic residues" evidence="4">
    <location>
        <begin position="1"/>
        <end position="21"/>
    </location>
</feature>
<feature type="compositionally biased region" description="Pro residues" evidence="4">
    <location>
        <begin position="46"/>
        <end position="60"/>
    </location>
</feature>
<dbReference type="InterPro" id="IPR012337">
    <property type="entry name" value="RNaseH-like_sf"/>
</dbReference>